<comment type="caution">
    <text evidence="2">The sequence shown here is derived from an EMBL/GenBank/DDBJ whole genome shotgun (WGS) entry which is preliminary data.</text>
</comment>
<evidence type="ECO:0000256" key="1">
    <source>
        <dbReference type="SAM" id="MobiDB-lite"/>
    </source>
</evidence>
<name>A0ABN2YIV0_9ACTN</name>
<proteinExistence type="predicted"/>
<reference evidence="2 3" key="1">
    <citation type="journal article" date="2019" name="Int. J. Syst. Evol. Microbiol.">
        <title>The Global Catalogue of Microorganisms (GCM) 10K type strain sequencing project: providing services to taxonomists for standard genome sequencing and annotation.</title>
        <authorList>
            <consortium name="The Broad Institute Genomics Platform"/>
            <consortium name="The Broad Institute Genome Sequencing Center for Infectious Disease"/>
            <person name="Wu L."/>
            <person name="Ma J."/>
        </authorList>
    </citation>
    <scope>NUCLEOTIDE SEQUENCE [LARGE SCALE GENOMIC DNA]</scope>
    <source>
        <strain evidence="2 3">JCM 15481</strain>
    </source>
</reference>
<protein>
    <submittedName>
        <fullName evidence="2">Uncharacterized protein</fullName>
    </submittedName>
</protein>
<feature type="region of interest" description="Disordered" evidence="1">
    <location>
        <begin position="1"/>
        <end position="22"/>
    </location>
</feature>
<evidence type="ECO:0000313" key="3">
    <source>
        <dbReference type="Proteomes" id="UP001500443"/>
    </source>
</evidence>
<accession>A0ABN2YIV0</accession>
<gene>
    <name evidence="2" type="ORF">GCM10009802_34990</name>
</gene>
<organism evidence="2 3">
    <name type="scientific">Streptomyces synnematoformans</name>
    <dbReference type="NCBI Taxonomy" id="415721"/>
    <lineage>
        <taxon>Bacteria</taxon>
        <taxon>Bacillati</taxon>
        <taxon>Actinomycetota</taxon>
        <taxon>Actinomycetes</taxon>
        <taxon>Kitasatosporales</taxon>
        <taxon>Streptomycetaceae</taxon>
        <taxon>Streptomyces</taxon>
    </lineage>
</organism>
<evidence type="ECO:0000313" key="2">
    <source>
        <dbReference type="EMBL" id="GAA2127992.1"/>
    </source>
</evidence>
<dbReference type="EMBL" id="BAAAPF010000110">
    <property type="protein sequence ID" value="GAA2127992.1"/>
    <property type="molecule type" value="Genomic_DNA"/>
</dbReference>
<keyword evidence="3" id="KW-1185">Reference proteome</keyword>
<sequence length="138" mass="14082">MIGSMQAAEASSPRTTPGHVPCADALRTTSGLGLDVLDRLRRACVPLGLVAVISARQAVEFVVSAGTAGPWPALPGTTCVPACRTRWPAPGSVTGRRWLVAPGACSVRWTDPDALCVAVGAALLRRAVVPVAAGQVCS</sequence>
<dbReference type="Proteomes" id="UP001500443">
    <property type="component" value="Unassembled WGS sequence"/>
</dbReference>